<feature type="binding site" evidence="3">
    <location>
        <begin position="36"/>
        <end position="39"/>
    </location>
    <ligand>
        <name>substrate</name>
    </ligand>
</feature>
<organism evidence="4 5">
    <name type="scientific">Candidatus Chloroploca asiatica</name>
    <dbReference type="NCBI Taxonomy" id="1506545"/>
    <lineage>
        <taxon>Bacteria</taxon>
        <taxon>Bacillati</taxon>
        <taxon>Chloroflexota</taxon>
        <taxon>Chloroflexia</taxon>
        <taxon>Chloroflexales</taxon>
        <taxon>Chloroflexineae</taxon>
        <taxon>Oscillochloridaceae</taxon>
        <taxon>Candidatus Chloroploca</taxon>
    </lineage>
</organism>
<feature type="binding site" evidence="3">
    <location>
        <begin position="93"/>
        <end position="96"/>
    </location>
    <ligand>
        <name>substrate</name>
    </ligand>
</feature>
<evidence type="ECO:0000256" key="2">
    <source>
        <dbReference type="ARBA" id="ARBA00023235"/>
    </source>
</evidence>
<dbReference type="InterPro" id="IPR004788">
    <property type="entry name" value="Ribose5P_isomerase_type_A"/>
</dbReference>
<proteinExistence type="inferred from homology"/>
<dbReference type="Pfam" id="PF06026">
    <property type="entry name" value="Rib_5-P_isom_A"/>
    <property type="match status" value="1"/>
</dbReference>
<comment type="caution">
    <text evidence="4">The sequence shown here is derived from an EMBL/GenBank/DDBJ whole genome shotgun (WGS) entry which is preliminary data.</text>
</comment>
<dbReference type="AlphaFoldDB" id="A0A2H3KP66"/>
<keyword evidence="2 3" id="KW-0413">Isomerase</keyword>
<reference evidence="4 5" key="1">
    <citation type="submission" date="2016-05" db="EMBL/GenBank/DDBJ databases">
        <authorList>
            <person name="Lavstsen T."/>
            <person name="Jespersen J.S."/>
        </authorList>
    </citation>
    <scope>NUCLEOTIDE SEQUENCE [LARGE SCALE GENOMIC DNA]</scope>
    <source>
        <strain evidence="4 5">B7-9</strain>
    </source>
</reference>
<dbReference type="Gene3D" id="3.30.70.260">
    <property type="match status" value="1"/>
</dbReference>
<comment type="subunit">
    <text evidence="3">Homodimer.</text>
</comment>
<dbReference type="SUPFAM" id="SSF100950">
    <property type="entry name" value="NagB/RpiA/CoA transferase-like"/>
    <property type="match status" value="1"/>
</dbReference>
<dbReference type="FunFam" id="3.40.50.1360:FF:000001">
    <property type="entry name" value="Ribose-5-phosphate isomerase A"/>
    <property type="match status" value="1"/>
</dbReference>
<gene>
    <name evidence="3" type="primary">rpiA</name>
    <name evidence="4" type="ORF">A9Q02_00215</name>
</gene>
<dbReference type="UniPathway" id="UPA00115">
    <property type="reaction ID" value="UER00412"/>
</dbReference>
<dbReference type="GO" id="GO:0004751">
    <property type="term" value="F:ribose-5-phosphate isomerase activity"/>
    <property type="evidence" value="ECO:0007669"/>
    <property type="project" value="UniProtKB-UniRule"/>
</dbReference>
<feature type="active site" description="Proton acceptor" evidence="3">
    <location>
        <position position="115"/>
    </location>
</feature>
<dbReference type="InterPro" id="IPR020672">
    <property type="entry name" value="Ribose5P_isomerase_typA_subgr"/>
</dbReference>
<evidence type="ECO:0000313" key="5">
    <source>
        <dbReference type="Proteomes" id="UP000220922"/>
    </source>
</evidence>
<feature type="binding site" evidence="3">
    <location>
        <position position="133"/>
    </location>
    <ligand>
        <name>substrate</name>
    </ligand>
</feature>
<dbReference type="GO" id="GO:0009052">
    <property type="term" value="P:pentose-phosphate shunt, non-oxidative branch"/>
    <property type="evidence" value="ECO:0007669"/>
    <property type="project" value="UniProtKB-UniRule"/>
</dbReference>
<dbReference type="HAMAP" id="MF_00170">
    <property type="entry name" value="Rib_5P_isom_A"/>
    <property type="match status" value="1"/>
</dbReference>
<feature type="binding site" evidence="3">
    <location>
        <begin position="106"/>
        <end position="109"/>
    </location>
    <ligand>
        <name>substrate</name>
    </ligand>
</feature>
<dbReference type="Gene3D" id="3.40.50.1360">
    <property type="match status" value="1"/>
</dbReference>
<evidence type="ECO:0000256" key="1">
    <source>
        <dbReference type="ARBA" id="ARBA00001713"/>
    </source>
</evidence>
<dbReference type="CDD" id="cd01398">
    <property type="entry name" value="RPI_A"/>
    <property type="match status" value="1"/>
</dbReference>
<dbReference type="Proteomes" id="UP000220922">
    <property type="component" value="Unassembled WGS sequence"/>
</dbReference>
<dbReference type="NCBIfam" id="TIGR00021">
    <property type="entry name" value="rpiA"/>
    <property type="match status" value="1"/>
</dbReference>
<dbReference type="PANTHER" id="PTHR43748">
    <property type="entry name" value="RIBOSE-5-PHOSPHATE ISOMERASE 3, CHLOROPLASTIC-RELATED"/>
    <property type="match status" value="1"/>
</dbReference>
<dbReference type="NCBIfam" id="NF001924">
    <property type="entry name" value="PRK00702.1"/>
    <property type="match status" value="1"/>
</dbReference>
<dbReference type="EMBL" id="LYXE01000063">
    <property type="protein sequence ID" value="PDV99922.1"/>
    <property type="molecule type" value="Genomic_DNA"/>
</dbReference>
<comment type="function">
    <text evidence="3">Catalyzes the reversible conversion of ribose-5-phosphate to ribulose 5-phosphate.</text>
</comment>
<name>A0A2H3KP66_9CHLR</name>
<dbReference type="EC" id="5.3.1.6" evidence="3"/>
<evidence type="ECO:0000256" key="3">
    <source>
        <dbReference type="HAMAP-Rule" id="MF_00170"/>
    </source>
</evidence>
<dbReference type="SUPFAM" id="SSF75445">
    <property type="entry name" value="D-ribose-5-phosphate isomerase (RpiA), lid domain"/>
    <property type="match status" value="1"/>
</dbReference>
<comment type="catalytic activity">
    <reaction evidence="1 3">
        <text>aldehydo-D-ribose 5-phosphate = D-ribulose 5-phosphate</text>
        <dbReference type="Rhea" id="RHEA:14657"/>
        <dbReference type="ChEBI" id="CHEBI:58121"/>
        <dbReference type="ChEBI" id="CHEBI:58273"/>
        <dbReference type="EC" id="5.3.1.6"/>
    </reaction>
</comment>
<sequence length="238" mass="25421">MERANEHAHSRDQLKRLAAERAVKLISPGMVVGLGVGSTAIHAIRKIGALLADGELHNIIGIPCSKAVAAEASRLGIPLSDLDEQPVVDLTIDGADEVDSQLNLIKGGGGALLREKMVAQASLREVIVVDEGKLSPQLGTLFALPVEVITFGWKSQARFLEQLGATVCLRRRVDGGPYLTDQNNYILDCTFGSIHDPEVLARHLEQRAGIVEHGLFLGLATDLIIAGTSGVRQMSVAR</sequence>
<dbReference type="PANTHER" id="PTHR43748:SF3">
    <property type="entry name" value="RIBOSE-5-PHOSPHATE ISOMERASE 3, CHLOROPLASTIC-RELATED"/>
    <property type="match status" value="1"/>
</dbReference>
<comment type="similarity">
    <text evidence="3">Belongs to the ribose 5-phosphate isomerase family.</text>
</comment>
<keyword evidence="5" id="KW-1185">Reference proteome</keyword>
<evidence type="ECO:0000313" key="4">
    <source>
        <dbReference type="EMBL" id="PDV99922.1"/>
    </source>
</evidence>
<comment type="pathway">
    <text evidence="3">Carbohydrate degradation; pentose phosphate pathway; D-ribose 5-phosphate from D-ribulose 5-phosphate (non-oxidative stage): step 1/1.</text>
</comment>
<protein>
    <recommendedName>
        <fullName evidence="3">Ribose-5-phosphate isomerase A</fullName>
        <ecNumber evidence="3">5.3.1.6</ecNumber>
    </recommendedName>
    <alternativeName>
        <fullName evidence="3">Phosphoriboisomerase A</fullName>
        <shortName evidence="3">PRI</shortName>
    </alternativeName>
</protein>
<dbReference type="InterPro" id="IPR050262">
    <property type="entry name" value="Ribose-5P_isomerase"/>
</dbReference>
<accession>A0A2H3KP66</accession>
<dbReference type="InterPro" id="IPR037171">
    <property type="entry name" value="NagB/RpiA_transferase-like"/>
</dbReference>